<dbReference type="GO" id="GO:0000166">
    <property type="term" value="F:nucleotide binding"/>
    <property type="evidence" value="ECO:0007669"/>
    <property type="project" value="InterPro"/>
</dbReference>
<organism evidence="3 4">
    <name type="scientific">Anaerococcus tetradius</name>
    <dbReference type="NCBI Taxonomy" id="33036"/>
    <lineage>
        <taxon>Bacteria</taxon>
        <taxon>Bacillati</taxon>
        <taxon>Bacillota</taxon>
        <taxon>Tissierellia</taxon>
        <taxon>Tissierellales</taxon>
        <taxon>Peptoniphilaceae</taxon>
        <taxon>Anaerococcus</taxon>
    </lineage>
</organism>
<protein>
    <submittedName>
        <fullName evidence="3">Oxidoreductase, NAD-binding domain protein</fullName>
    </submittedName>
</protein>
<dbReference type="PANTHER" id="PTHR43249:SF1">
    <property type="entry name" value="D-GLUCOSIDE 3-DEHYDROGENASE"/>
    <property type="match status" value="1"/>
</dbReference>
<name>A0A133KHZ5_9FIRM</name>
<dbReference type="STRING" id="33036.HMPREF3200_00337"/>
<dbReference type="Gene3D" id="3.40.50.720">
    <property type="entry name" value="NAD(P)-binding Rossmann-like Domain"/>
    <property type="match status" value="1"/>
</dbReference>
<evidence type="ECO:0000313" key="3">
    <source>
        <dbReference type="EMBL" id="KWZ79044.1"/>
    </source>
</evidence>
<feature type="domain" description="Gfo/Idh/MocA-like oxidoreductase N-terminal" evidence="1">
    <location>
        <begin position="7"/>
        <end position="124"/>
    </location>
</feature>
<gene>
    <name evidence="3" type="ORF">HMPREF3200_00337</name>
</gene>
<dbReference type="Proteomes" id="UP000070383">
    <property type="component" value="Unassembled WGS sequence"/>
</dbReference>
<evidence type="ECO:0000313" key="4">
    <source>
        <dbReference type="Proteomes" id="UP000070383"/>
    </source>
</evidence>
<dbReference type="PATRIC" id="fig|33036.3.peg.339"/>
<feature type="domain" description="GFO/IDH/MocA-like oxidoreductase" evidence="2">
    <location>
        <begin position="135"/>
        <end position="259"/>
    </location>
</feature>
<evidence type="ECO:0000259" key="2">
    <source>
        <dbReference type="Pfam" id="PF22725"/>
    </source>
</evidence>
<sequence length="389" mass="44107">MSDRKLKLGIIGYGTEGSMYGKFISEGMVENVEVTAVCDIDPEKLEIAKKVFPNAKFYECYKEMVDSGEVEGIVTCVPHYLHPEMAIYGLTHGVNVLNEKPAGVYTKQVKELNEVAKKSDKAYALFFNQRTNPLYRKLKKILDSGELGTIRRTNWIITTWWRPDAYYKQSDWRATWGGEGGGVLVNQAPHQLDLIQWMTGAPDRVYSSVQYGYQRDIVVDDQVHFLMEYDDGRTGVFVTGTNEIIGTDRLEIVCDGGKIVVDDSKKATIYRLKETENDLNARMTIDDVKMLFAGQMKFDDLFETEVIEENSVWGGQHCEVLRNFAAHILDGEELLANGAEGINGVRLANAVHLSSWLGKPVSVKDFDDDLYLKLLNEKIREEGKFEERK</sequence>
<dbReference type="Pfam" id="PF22725">
    <property type="entry name" value="GFO_IDH_MocA_C3"/>
    <property type="match status" value="1"/>
</dbReference>
<dbReference type="EMBL" id="LRPM01000007">
    <property type="protein sequence ID" value="KWZ79044.1"/>
    <property type="molecule type" value="Genomic_DNA"/>
</dbReference>
<dbReference type="InterPro" id="IPR055170">
    <property type="entry name" value="GFO_IDH_MocA-like_dom"/>
</dbReference>
<dbReference type="Gene3D" id="3.30.360.10">
    <property type="entry name" value="Dihydrodipicolinate Reductase, domain 2"/>
    <property type="match status" value="1"/>
</dbReference>
<dbReference type="SUPFAM" id="SSF55347">
    <property type="entry name" value="Glyceraldehyde-3-phosphate dehydrogenase-like, C-terminal domain"/>
    <property type="match status" value="1"/>
</dbReference>
<dbReference type="SUPFAM" id="SSF51735">
    <property type="entry name" value="NAD(P)-binding Rossmann-fold domains"/>
    <property type="match status" value="1"/>
</dbReference>
<dbReference type="Pfam" id="PF01408">
    <property type="entry name" value="GFO_IDH_MocA"/>
    <property type="match status" value="1"/>
</dbReference>
<comment type="caution">
    <text evidence="3">The sequence shown here is derived from an EMBL/GenBank/DDBJ whole genome shotgun (WGS) entry which is preliminary data.</text>
</comment>
<evidence type="ECO:0000259" key="1">
    <source>
        <dbReference type="Pfam" id="PF01408"/>
    </source>
</evidence>
<reference evidence="4" key="1">
    <citation type="submission" date="2016-01" db="EMBL/GenBank/DDBJ databases">
        <authorList>
            <person name="Mitreva M."/>
            <person name="Pepin K.H."/>
            <person name="Mihindukulasuriya K.A."/>
            <person name="Fulton R."/>
            <person name="Fronick C."/>
            <person name="O'Laughlin M."/>
            <person name="Miner T."/>
            <person name="Herter B."/>
            <person name="Rosa B.A."/>
            <person name="Cordes M."/>
            <person name="Tomlinson C."/>
            <person name="Wollam A."/>
            <person name="Palsikar V.B."/>
            <person name="Mardis E.R."/>
            <person name="Wilson R.K."/>
        </authorList>
    </citation>
    <scope>NUCLEOTIDE SEQUENCE [LARGE SCALE GENOMIC DNA]</scope>
    <source>
        <strain evidence="4">MJR8151</strain>
    </source>
</reference>
<accession>A0A133KHZ5</accession>
<dbReference type="InterPro" id="IPR036291">
    <property type="entry name" value="NAD(P)-bd_dom_sf"/>
</dbReference>
<keyword evidence="4" id="KW-1185">Reference proteome</keyword>
<dbReference type="RefSeq" id="WP_082743069.1">
    <property type="nucleotide sequence ID" value="NZ_KQ955250.1"/>
</dbReference>
<dbReference type="PANTHER" id="PTHR43249">
    <property type="entry name" value="UDP-N-ACETYL-2-AMINO-2-DEOXY-D-GLUCURONATE OXIDASE"/>
    <property type="match status" value="1"/>
</dbReference>
<proteinExistence type="predicted"/>
<dbReference type="InterPro" id="IPR052515">
    <property type="entry name" value="Gfo/Idh/MocA_Oxidoreductase"/>
</dbReference>
<dbReference type="OrthoDB" id="9815825at2"/>
<dbReference type="InterPro" id="IPR000683">
    <property type="entry name" value="Gfo/Idh/MocA-like_OxRdtase_N"/>
</dbReference>
<dbReference type="AlphaFoldDB" id="A0A133KHZ5"/>